<dbReference type="AlphaFoldDB" id="A0A163J2H3"/>
<sequence length="109" mass="12129">MIQDRVASLLDMTKVSLLFGKTKYTYDCGDNLSVYNTAKIDFFACYSGLVISYKGHPDDALHNLSLKGTASQSSTIDHTLLADFQLSSILSVQRLWMRNYLGPLSNNPC</sequence>
<evidence type="ECO:0000313" key="1">
    <source>
        <dbReference type="EMBL" id="SAL96763.1"/>
    </source>
</evidence>
<organism evidence="1">
    <name type="scientific">Absidia glauca</name>
    <name type="common">Pin mould</name>
    <dbReference type="NCBI Taxonomy" id="4829"/>
    <lineage>
        <taxon>Eukaryota</taxon>
        <taxon>Fungi</taxon>
        <taxon>Fungi incertae sedis</taxon>
        <taxon>Mucoromycota</taxon>
        <taxon>Mucoromycotina</taxon>
        <taxon>Mucoromycetes</taxon>
        <taxon>Mucorales</taxon>
        <taxon>Cunninghamellaceae</taxon>
        <taxon>Absidia</taxon>
    </lineage>
</organism>
<protein>
    <submittedName>
        <fullName evidence="1">Uncharacterized protein</fullName>
    </submittedName>
</protein>
<dbReference type="EMBL" id="LT551222">
    <property type="protein sequence ID" value="SAL96763.1"/>
    <property type="molecule type" value="Genomic_DNA"/>
</dbReference>
<dbReference type="InParanoid" id="A0A163J2H3"/>
<gene>
    <name evidence="1" type="primary">ABSGL_02184.1 scaffold 2754</name>
</gene>
<dbReference type="Proteomes" id="UP000078561">
    <property type="component" value="Unassembled WGS sequence"/>
</dbReference>
<accession>A0A163J2H3</accession>
<keyword evidence="2" id="KW-1185">Reference proteome</keyword>
<reference evidence="1" key="1">
    <citation type="submission" date="2016-04" db="EMBL/GenBank/DDBJ databases">
        <authorList>
            <person name="Evans L.H."/>
            <person name="Alamgir A."/>
            <person name="Owens N."/>
            <person name="Weber N.D."/>
            <person name="Virtaneva K."/>
            <person name="Barbian K."/>
            <person name="Babar A."/>
            <person name="Rosenke K."/>
        </authorList>
    </citation>
    <scope>NUCLEOTIDE SEQUENCE [LARGE SCALE GENOMIC DNA]</scope>
    <source>
        <strain evidence="1">CBS 101.48</strain>
    </source>
</reference>
<evidence type="ECO:0000313" key="2">
    <source>
        <dbReference type="Proteomes" id="UP000078561"/>
    </source>
</evidence>
<proteinExistence type="predicted"/>
<name>A0A163J2H3_ABSGL</name>